<feature type="region of interest" description="Disordered" evidence="1">
    <location>
        <begin position="1"/>
        <end position="58"/>
    </location>
</feature>
<evidence type="ECO:0000313" key="3">
    <source>
        <dbReference type="Proteomes" id="UP001176941"/>
    </source>
</evidence>
<organism evidence="2 3">
    <name type="scientific">Rangifer tarandus platyrhynchus</name>
    <name type="common">Svalbard reindeer</name>
    <dbReference type="NCBI Taxonomy" id="3082113"/>
    <lineage>
        <taxon>Eukaryota</taxon>
        <taxon>Metazoa</taxon>
        <taxon>Chordata</taxon>
        <taxon>Craniata</taxon>
        <taxon>Vertebrata</taxon>
        <taxon>Euteleostomi</taxon>
        <taxon>Mammalia</taxon>
        <taxon>Eutheria</taxon>
        <taxon>Laurasiatheria</taxon>
        <taxon>Artiodactyla</taxon>
        <taxon>Ruminantia</taxon>
        <taxon>Pecora</taxon>
        <taxon>Cervidae</taxon>
        <taxon>Odocoileinae</taxon>
        <taxon>Rangifer</taxon>
    </lineage>
</organism>
<sequence>MVSKPTRQVRKGSLPFAPSLPSSQQLRRGSAQQASLHSVGDPLPEHSPSFPRREEVAVGGGPVSASSLIVFPSTGAGKAFKTKHKTGSQARALAEGAGKRLGLEAAPPTPHGGPGVAPERLQVWLQDWGRRARRGPGALWRGPRRSPHRVGLGDVSQASGMCPGAFTCGSGYERIGSATSDLQAQNCRWCASPSRNKQTRKTPPAVVLRAAKCETSGPGSQDFRCADLAI</sequence>
<evidence type="ECO:0000256" key="1">
    <source>
        <dbReference type="SAM" id="MobiDB-lite"/>
    </source>
</evidence>
<name>A0ABN8Y9V5_RANTA</name>
<dbReference type="EMBL" id="OX459953">
    <property type="protein sequence ID" value="CAI9158357.1"/>
    <property type="molecule type" value="Genomic_DNA"/>
</dbReference>
<reference evidence="2" key="1">
    <citation type="submission" date="2023-04" db="EMBL/GenBank/DDBJ databases">
        <authorList>
            <consortium name="ELIXIR-Norway"/>
        </authorList>
    </citation>
    <scope>NUCLEOTIDE SEQUENCE [LARGE SCALE GENOMIC DNA]</scope>
</reference>
<accession>A0ABN8Y9V5</accession>
<proteinExistence type="predicted"/>
<feature type="region of interest" description="Disordered" evidence="1">
    <location>
        <begin position="135"/>
        <end position="155"/>
    </location>
</feature>
<evidence type="ECO:0000313" key="2">
    <source>
        <dbReference type="EMBL" id="CAI9158357.1"/>
    </source>
</evidence>
<feature type="compositionally biased region" description="Polar residues" evidence="1">
    <location>
        <begin position="20"/>
        <end position="36"/>
    </location>
</feature>
<gene>
    <name evidence="2" type="ORF">MRATA1EN1_LOCUS7319</name>
</gene>
<keyword evidence="3" id="KW-1185">Reference proteome</keyword>
<dbReference type="Proteomes" id="UP001176941">
    <property type="component" value="Chromosome 17"/>
</dbReference>
<protein>
    <submittedName>
        <fullName evidence="2">Uncharacterized protein</fullName>
    </submittedName>
</protein>